<dbReference type="SUPFAM" id="SSF52540">
    <property type="entry name" value="P-loop containing nucleoside triphosphate hydrolases"/>
    <property type="match status" value="1"/>
</dbReference>
<keyword evidence="3" id="KW-1185">Reference proteome</keyword>
<dbReference type="Pfam" id="PF05729">
    <property type="entry name" value="NACHT"/>
    <property type="match status" value="1"/>
</dbReference>
<sequence>MLLLGVAGSGKTVLVRMLGDDLRRQGRAVFHVDLRDVRQPGEVGARAVEVVAGGSSRRTLQSSSGAPPVTETIEILDGAGGRLERPVLLFDGLDEAIDPAGTASAIDELSRALPRWSFVVSSRPPVAGGLEQFSAFTLTPFTREEATIVLRRLVSSAEIPLSGLPLALSVMESAPLDELRALLERWVDGAVASSPDPARARALLERVALGHVTVRNGNHAEVGDLLRYDRAAGTVSFPHPLIRDIILSRRLREHPFELAELRFGAEDAERDDLLEESFVLWQNVGSILSQRRSIVVGDRGAGKSAIFHKLSAYRDDVEVLPVANPSDLLQRIAGADTHDADTLRAAWLVVVAAVVAAALPEDAPRKLLQEGAELRAAVGLPTRPMGRTKRALRAMARPFGGTTLRFAVGPVNLEAELPSGATPTISTVDVESFLAVTDKILRSEKRRAVVLFDRIDELYKYDRTRQEAVVQGLLQVEGRVSLLDGIDLVVFLRTDLFELYDIQEKNKLVSRRLVLDWSEEDWLQVLVRRVLVNEPLGWVAERLRLPGGGFETRPALGVLFPAEVEGRPIDRWLSDSVRNGNGDVSPRLAVLLLYLAREYAARPREKVTSLPLFSAAAISRAMTEVSELSFSEVVNDFKVASSFVLNCRAGKRTLFSLAEVEGLFEPSEGPVSEQVRLLERLGFLERVVRDTGDGARSMFRVPELYTRCWEAS</sequence>
<accession>A0ABQ3Y1F1</accession>
<dbReference type="EMBL" id="BOMI01000041">
    <property type="protein sequence ID" value="GID73834.1"/>
    <property type="molecule type" value="Genomic_DNA"/>
</dbReference>
<evidence type="ECO:0000313" key="3">
    <source>
        <dbReference type="Proteomes" id="UP000609879"/>
    </source>
</evidence>
<protein>
    <recommendedName>
        <fullName evidence="1">NACHT domain-containing protein</fullName>
    </recommendedName>
</protein>
<dbReference type="InterPro" id="IPR027417">
    <property type="entry name" value="P-loop_NTPase"/>
</dbReference>
<proteinExistence type="predicted"/>
<name>A0ABQ3Y1F1_9ACTN</name>
<evidence type="ECO:0000313" key="2">
    <source>
        <dbReference type="EMBL" id="GID73834.1"/>
    </source>
</evidence>
<dbReference type="InterPro" id="IPR007111">
    <property type="entry name" value="NACHT_NTPase"/>
</dbReference>
<gene>
    <name evidence="2" type="ORF">Ade02nite_24750</name>
</gene>
<feature type="domain" description="NACHT" evidence="1">
    <location>
        <begin position="1"/>
        <end position="155"/>
    </location>
</feature>
<dbReference type="Gene3D" id="3.40.50.300">
    <property type="entry name" value="P-loop containing nucleotide triphosphate hydrolases"/>
    <property type="match status" value="1"/>
</dbReference>
<comment type="caution">
    <text evidence="2">The sequence shown here is derived from an EMBL/GenBank/DDBJ whole genome shotgun (WGS) entry which is preliminary data.</text>
</comment>
<dbReference type="Proteomes" id="UP000609879">
    <property type="component" value="Unassembled WGS sequence"/>
</dbReference>
<organism evidence="2 3">
    <name type="scientific">Paractinoplanes deccanensis</name>
    <dbReference type="NCBI Taxonomy" id="113561"/>
    <lineage>
        <taxon>Bacteria</taxon>
        <taxon>Bacillati</taxon>
        <taxon>Actinomycetota</taxon>
        <taxon>Actinomycetes</taxon>
        <taxon>Micromonosporales</taxon>
        <taxon>Micromonosporaceae</taxon>
        <taxon>Paractinoplanes</taxon>
    </lineage>
</organism>
<dbReference type="InterPro" id="IPR059206">
    <property type="entry name" value="Sll1717-like"/>
</dbReference>
<reference evidence="2 3" key="1">
    <citation type="submission" date="2021-01" db="EMBL/GenBank/DDBJ databases">
        <title>Whole genome shotgun sequence of Actinoplanes deccanensis NBRC 13994.</title>
        <authorList>
            <person name="Komaki H."/>
            <person name="Tamura T."/>
        </authorList>
    </citation>
    <scope>NUCLEOTIDE SEQUENCE [LARGE SCALE GENOMIC DNA]</scope>
    <source>
        <strain evidence="2 3">NBRC 13994</strain>
    </source>
</reference>
<dbReference type="NCBIfam" id="NF047389">
    <property type="entry name" value="ATPase_Sll1717"/>
    <property type="match status" value="1"/>
</dbReference>
<evidence type="ECO:0000259" key="1">
    <source>
        <dbReference type="Pfam" id="PF05729"/>
    </source>
</evidence>